<dbReference type="Gene3D" id="3.40.50.1820">
    <property type="entry name" value="alpha/beta hydrolase"/>
    <property type="match status" value="1"/>
</dbReference>
<dbReference type="EC" id="2.3.1.31" evidence="2"/>
<proteinExistence type="inferred from homology"/>
<name>A0A9D9IQZ5_9BACT</name>
<dbReference type="GO" id="GO:0009086">
    <property type="term" value="P:methionine biosynthetic process"/>
    <property type="evidence" value="ECO:0007669"/>
    <property type="project" value="UniProtKB-UniRule"/>
</dbReference>
<organism evidence="5 6">
    <name type="scientific">Candidatus Cryptobacteroides excrementipullorum</name>
    <dbReference type="NCBI Taxonomy" id="2840761"/>
    <lineage>
        <taxon>Bacteria</taxon>
        <taxon>Pseudomonadati</taxon>
        <taxon>Bacteroidota</taxon>
        <taxon>Bacteroidia</taxon>
        <taxon>Bacteroidales</taxon>
        <taxon>Candidatus Cryptobacteroides</taxon>
    </lineage>
</organism>
<dbReference type="Proteomes" id="UP000823771">
    <property type="component" value="Unassembled WGS sequence"/>
</dbReference>
<keyword evidence="2" id="KW-0028">Amino-acid biosynthesis</keyword>
<keyword evidence="1 2" id="KW-0808">Transferase</keyword>
<feature type="active site" evidence="2 3">
    <location>
        <position position="335"/>
    </location>
</feature>
<dbReference type="InterPro" id="IPR000073">
    <property type="entry name" value="AB_hydrolase_1"/>
</dbReference>
<evidence type="ECO:0000313" key="5">
    <source>
        <dbReference type="EMBL" id="MBO8477449.1"/>
    </source>
</evidence>
<dbReference type="GO" id="GO:0009092">
    <property type="term" value="P:homoserine metabolic process"/>
    <property type="evidence" value="ECO:0007669"/>
    <property type="project" value="TreeGrafter"/>
</dbReference>
<evidence type="ECO:0000256" key="2">
    <source>
        <dbReference type="HAMAP-Rule" id="MF_00296"/>
    </source>
</evidence>
<reference evidence="5" key="2">
    <citation type="journal article" date="2021" name="PeerJ">
        <title>Extensive microbial diversity within the chicken gut microbiome revealed by metagenomics and culture.</title>
        <authorList>
            <person name="Gilroy R."/>
            <person name="Ravi A."/>
            <person name="Getino M."/>
            <person name="Pursley I."/>
            <person name="Horton D.L."/>
            <person name="Alikhan N.F."/>
            <person name="Baker D."/>
            <person name="Gharbi K."/>
            <person name="Hall N."/>
            <person name="Watson M."/>
            <person name="Adriaenssens E.M."/>
            <person name="Foster-Nyarko E."/>
            <person name="Jarju S."/>
            <person name="Secka A."/>
            <person name="Antonio M."/>
            <person name="Oren A."/>
            <person name="Chaudhuri R.R."/>
            <person name="La Ragione R."/>
            <person name="Hildebrand F."/>
            <person name="Pallen M.J."/>
        </authorList>
    </citation>
    <scope>NUCLEOTIDE SEQUENCE</scope>
    <source>
        <strain evidence="5">2478</strain>
    </source>
</reference>
<comment type="similarity">
    <text evidence="2">Belongs to the AB hydrolase superfamily. MetX family.</text>
</comment>
<dbReference type="PANTHER" id="PTHR32268:SF11">
    <property type="entry name" value="HOMOSERINE O-ACETYLTRANSFERASE"/>
    <property type="match status" value="1"/>
</dbReference>
<dbReference type="InterPro" id="IPR029058">
    <property type="entry name" value="AB_hydrolase_fold"/>
</dbReference>
<dbReference type="EMBL" id="JADILZ010000013">
    <property type="protein sequence ID" value="MBO8477449.1"/>
    <property type="molecule type" value="Genomic_DNA"/>
</dbReference>
<comment type="catalytic activity">
    <reaction evidence="2">
        <text>L-homoserine + acetyl-CoA = O-acetyl-L-homoserine + CoA</text>
        <dbReference type="Rhea" id="RHEA:13701"/>
        <dbReference type="ChEBI" id="CHEBI:57287"/>
        <dbReference type="ChEBI" id="CHEBI:57288"/>
        <dbReference type="ChEBI" id="CHEBI:57476"/>
        <dbReference type="ChEBI" id="CHEBI:57716"/>
        <dbReference type="EC" id="2.3.1.31"/>
    </reaction>
</comment>
<reference evidence="5" key="1">
    <citation type="submission" date="2020-10" db="EMBL/GenBank/DDBJ databases">
        <authorList>
            <person name="Gilroy R."/>
        </authorList>
    </citation>
    <scope>NUCLEOTIDE SEQUENCE</scope>
    <source>
        <strain evidence="5">2478</strain>
    </source>
</reference>
<dbReference type="PANTHER" id="PTHR32268">
    <property type="entry name" value="HOMOSERINE O-ACETYLTRANSFERASE"/>
    <property type="match status" value="1"/>
</dbReference>
<dbReference type="InterPro" id="IPR008220">
    <property type="entry name" value="HAT_MetX-like"/>
</dbReference>
<keyword evidence="2" id="KW-0486">Methionine biosynthesis</keyword>
<evidence type="ECO:0000256" key="3">
    <source>
        <dbReference type="PIRSR" id="PIRSR000443-1"/>
    </source>
</evidence>
<comment type="subunit">
    <text evidence="2">Homodimer.</text>
</comment>
<keyword evidence="2" id="KW-0963">Cytoplasm</keyword>
<evidence type="ECO:0000259" key="4">
    <source>
        <dbReference type="Pfam" id="PF00561"/>
    </source>
</evidence>
<protein>
    <recommendedName>
        <fullName evidence="2">Homoserine O-acetyltransferase</fullName>
        <shortName evidence="2">HAT</shortName>
        <ecNumber evidence="2">2.3.1.31</ecNumber>
    </recommendedName>
    <alternativeName>
        <fullName evidence="2">Homoserine transacetylase</fullName>
        <shortName evidence="2">HTA</shortName>
    </alternativeName>
</protein>
<dbReference type="NCBIfam" id="TIGR01392">
    <property type="entry name" value="homoserO_Ac_trn"/>
    <property type="match status" value="1"/>
</dbReference>
<comment type="caution">
    <text evidence="5">The sequence shown here is derived from an EMBL/GenBank/DDBJ whole genome shotgun (WGS) entry which is preliminary data.</text>
</comment>
<feature type="binding site" evidence="2">
    <location>
        <position position="218"/>
    </location>
    <ligand>
        <name>substrate</name>
    </ligand>
</feature>
<sequence length="363" mass="39721">MIRQEYIHNGQFACEAGGTIEALKVVYHISECGYKAYHGSGISSSGKKVIWITHALTANSDPSDWWPELVGPGKFFDPEKHVIVCANMLGSAYGSSGPASPRPGTVTGDNPEGTPYFFGFPKVTVRDIVRSEILLRRHLGIEKIDLIVGGSIGGFQALEWAVMEPDVIRNAAFIACGYRVTPWLTAHNEAQRMALEADGTFRLCESLQGGAAGLRAARAMALISYRSYEGYNATQAEQDEDTLFADRAASYERYQGKKLSDRFDAYSYMYLTYSVDSHNVGRGRGGVPAALGSIKASSIVIGIDSDDLFPVEEQRYIADCIPGAVYHEITSRFGHDGFLLEYSQIASVLRPVLEEGENDIMNS</sequence>
<feature type="active site" evidence="2 3">
    <location>
        <position position="306"/>
    </location>
</feature>
<feature type="domain" description="AB hydrolase-1" evidence="4">
    <location>
        <begin position="51"/>
        <end position="341"/>
    </location>
</feature>
<dbReference type="SUPFAM" id="SSF53474">
    <property type="entry name" value="alpha/beta-Hydrolases"/>
    <property type="match status" value="1"/>
</dbReference>
<accession>A0A9D9IQZ5</accession>
<evidence type="ECO:0000313" key="6">
    <source>
        <dbReference type="Proteomes" id="UP000823771"/>
    </source>
</evidence>
<feature type="binding site" evidence="2">
    <location>
        <position position="336"/>
    </location>
    <ligand>
        <name>substrate</name>
    </ligand>
</feature>
<comment type="caution">
    <text evidence="2">Lacks conserved residue(s) required for the propagation of feature annotation.</text>
</comment>
<keyword evidence="2 5" id="KW-0012">Acyltransferase</keyword>
<dbReference type="PIRSF" id="PIRSF000443">
    <property type="entry name" value="Homoser_Ac_trans"/>
    <property type="match status" value="1"/>
</dbReference>
<dbReference type="AlphaFoldDB" id="A0A9D9IQZ5"/>
<feature type="active site" description="Nucleophile" evidence="2 3">
    <location>
        <position position="151"/>
    </location>
</feature>
<comment type="subcellular location">
    <subcellularLocation>
        <location evidence="2">Cytoplasm</location>
    </subcellularLocation>
</comment>
<dbReference type="HAMAP" id="MF_00296">
    <property type="entry name" value="MetX_acyltransf"/>
    <property type="match status" value="1"/>
</dbReference>
<dbReference type="Pfam" id="PF00561">
    <property type="entry name" value="Abhydrolase_1"/>
    <property type="match status" value="1"/>
</dbReference>
<dbReference type="GO" id="GO:0005737">
    <property type="term" value="C:cytoplasm"/>
    <property type="evidence" value="ECO:0007669"/>
    <property type="project" value="UniProtKB-SubCell"/>
</dbReference>
<comment type="function">
    <text evidence="2">Transfers an acetyl group from acetyl-CoA to L-homoserine, forming acetyl-L-homoserine.</text>
</comment>
<gene>
    <name evidence="5" type="primary">metX</name>
    <name evidence="2" type="synonym">metXA</name>
    <name evidence="5" type="ORF">IAB80_00890</name>
</gene>
<dbReference type="GO" id="GO:0004414">
    <property type="term" value="F:homoserine O-acetyltransferase activity"/>
    <property type="evidence" value="ECO:0007669"/>
    <property type="project" value="UniProtKB-UniRule"/>
</dbReference>
<comment type="pathway">
    <text evidence="2">Amino-acid biosynthesis; L-methionine biosynthesis via de novo pathway; O-acetyl-L-homoserine from L-homoserine: step 1/1.</text>
</comment>
<evidence type="ECO:0000256" key="1">
    <source>
        <dbReference type="ARBA" id="ARBA00022679"/>
    </source>
</evidence>